<protein>
    <submittedName>
        <fullName evidence="3 4">Uncharacterized protein</fullName>
    </submittedName>
</protein>
<dbReference type="AlphaFoldDB" id="R7T9H9"/>
<keyword evidence="5" id="KW-1185">Reference proteome</keyword>
<organism evidence="3">
    <name type="scientific">Capitella teleta</name>
    <name type="common">Polychaete worm</name>
    <dbReference type="NCBI Taxonomy" id="283909"/>
    <lineage>
        <taxon>Eukaryota</taxon>
        <taxon>Metazoa</taxon>
        <taxon>Spiralia</taxon>
        <taxon>Lophotrochozoa</taxon>
        <taxon>Annelida</taxon>
        <taxon>Polychaeta</taxon>
        <taxon>Sedentaria</taxon>
        <taxon>Scolecida</taxon>
        <taxon>Capitellidae</taxon>
        <taxon>Capitella</taxon>
    </lineage>
</organism>
<reference evidence="5" key="1">
    <citation type="submission" date="2012-12" db="EMBL/GenBank/DDBJ databases">
        <authorList>
            <person name="Hellsten U."/>
            <person name="Grimwood J."/>
            <person name="Chapman J.A."/>
            <person name="Shapiro H."/>
            <person name="Aerts A."/>
            <person name="Otillar R.P."/>
            <person name="Terry A.Y."/>
            <person name="Boore J.L."/>
            <person name="Simakov O."/>
            <person name="Marletaz F."/>
            <person name="Cho S.-J."/>
            <person name="Edsinger-Gonzales E."/>
            <person name="Havlak P."/>
            <person name="Kuo D.-H."/>
            <person name="Larsson T."/>
            <person name="Lv J."/>
            <person name="Arendt D."/>
            <person name="Savage R."/>
            <person name="Osoegawa K."/>
            <person name="de Jong P."/>
            <person name="Lindberg D.R."/>
            <person name="Seaver E.C."/>
            <person name="Weisblat D.A."/>
            <person name="Putnam N.H."/>
            <person name="Grigoriev I.V."/>
            <person name="Rokhsar D.S."/>
        </authorList>
    </citation>
    <scope>NUCLEOTIDE SEQUENCE</scope>
    <source>
        <strain evidence="5">I ESC-2004</strain>
    </source>
</reference>
<dbReference type="EMBL" id="KB310966">
    <property type="protein sequence ID" value="ELT90344.1"/>
    <property type="molecule type" value="Genomic_DNA"/>
</dbReference>
<name>R7T9H9_CAPTE</name>
<dbReference type="Proteomes" id="UP000014760">
    <property type="component" value="Unassembled WGS sequence"/>
</dbReference>
<dbReference type="GO" id="GO:0006406">
    <property type="term" value="P:mRNA export from nucleus"/>
    <property type="evidence" value="ECO:0007669"/>
    <property type="project" value="TreeGrafter"/>
</dbReference>
<dbReference type="EMBL" id="AMQN01031970">
    <property type="status" value="NOT_ANNOTATED_CDS"/>
    <property type="molecule type" value="Genomic_DNA"/>
</dbReference>
<feature type="non-terminal residue" evidence="3">
    <location>
        <position position="1"/>
    </location>
</feature>
<accession>R7T9H9</accession>
<gene>
    <name evidence="3" type="ORF">CAPTEDRAFT_206515</name>
</gene>
<dbReference type="HOGENOM" id="CLU_757749_0_0_1"/>
<evidence type="ECO:0000313" key="3">
    <source>
        <dbReference type="EMBL" id="ELT90344.1"/>
    </source>
</evidence>
<dbReference type="PANTHER" id="PTHR18898">
    <property type="entry name" value="NUCLEOPROTEIN TPR-RELATED"/>
    <property type="match status" value="1"/>
</dbReference>
<dbReference type="EnsemblMetazoa" id="CapteT206515">
    <property type="protein sequence ID" value="CapteP206515"/>
    <property type="gene ID" value="CapteG206515"/>
</dbReference>
<feature type="region of interest" description="Disordered" evidence="2">
    <location>
        <begin position="46"/>
        <end position="88"/>
    </location>
</feature>
<dbReference type="STRING" id="283909.R7T9H9"/>
<evidence type="ECO:0000313" key="5">
    <source>
        <dbReference type="Proteomes" id="UP000014760"/>
    </source>
</evidence>
<dbReference type="OrthoDB" id="343070at2759"/>
<evidence type="ECO:0000256" key="2">
    <source>
        <dbReference type="SAM" id="MobiDB-lite"/>
    </source>
</evidence>
<feature type="compositionally biased region" description="Polar residues" evidence="2">
    <location>
        <begin position="46"/>
        <end position="61"/>
    </location>
</feature>
<proteinExistence type="predicted"/>
<dbReference type="GO" id="GO:0005643">
    <property type="term" value="C:nuclear pore"/>
    <property type="evidence" value="ECO:0007669"/>
    <property type="project" value="TreeGrafter"/>
</dbReference>
<sequence>TAELKQQLEKALGELEELRGSRQREAEMVESIVRQRDMYRVLYTQSGASPLPSNIPTSTPASALGASPILPRSKKTPLPSPQTPNIPASRFSQEDAKILEDTKAALSQLKEEFSSYRKEKSENESMSSEQLEKFRNEASEMKLKNAKLSSQASFMSDRFKILQSNVEGYKREISNLREKNQKYSNVIVKHEQTINMLKEDFLETKEKLTRLEVNNQSLLSQRDLMRTAESRLTMEKEVTRSELQSMQMLMSNLRAINANLEKTSADMRESMERKMENLEAENKKLTQRLMGTDPPTLQRISRLEKDLSDAYADLKKERTSAKIQERQLELLTQNAADLKAQVQCSPFVTPVSMFAFCLRIKSCRTR</sequence>
<feature type="coiled-coil region" evidence="1">
    <location>
        <begin position="99"/>
        <end position="214"/>
    </location>
</feature>
<reference evidence="3 5" key="2">
    <citation type="journal article" date="2013" name="Nature">
        <title>Insights into bilaterian evolution from three spiralian genomes.</title>
        <authorList>
            <person name="Simakov O."/>
            <person name="Marletaz F."/>
            <person name="Cho S.J."/>
            <person name="Edsinger-Gonzales E."/>
            <person name="Havlak P."/>
            <person name="Hellsten U."/>
            <person name="Kuo D.H."/>
            <person name="Larsson T."/>
            <person name="Lv J."/>
            <person name="Arendt D."/>
            <person name="Savage R."/>
            <person name="Osoegawa K."/>
            <person name="de Jong P."/>
            <person name="Grimwood J."/>
            <person name="Chapman J.A."/>
            <person name="Shapiro H."/>
            <person name="Aerts A."/>
            <person name="Otillar R.P."/>
            <person name="Terry A.Y."/>
            <person name="Boore J.L."/>
            <person name="Grigoriev I.V."/>
            <person name="Lindberg D.R."/>
            <person name="Seaver E.C."/>
            <person name="Weisblat D.A."/>
            <person name="Putnam N.H."/>
            <person name="Rokhsar D.S."/>
        </authorList>
    </citation>
    <scope>NUCLEOTIDE SEQUENCE</scope>
    <source>
        <strain evidence="3 5">I ESC-2004</strain>
    </source>
</reference>
<feature type="coiled-coil region" evidence="1">
    <location>
        <begin position="243"/>
        <end position="341"/>
    </location>
</feature>
<dbReference type="GO" id="GO:1901673">
    <property type="term" value="P:regulation of mitotic spindle assembly"/>
    <property type="evidence" value="ECO:0007669"/>
    <property type="project" value="TreeGrafter"/>
</dbReference>
<evidence type="ECO:0000256" key="1">
    <source>
        <dbReference type="SAM" id="Coils"/>
    </source>
</evidence>
<evidence type="ECO:0000313" key="4">
    <source>
        <dbReference type="EnsemblMetazoa" id="CapteP206515"/>
    </source>
</evidence>
<dbReference type="GO" id="GO:0017056">
    <property type="term" value="F:structural constituent of nuclear pore"/>
    <property type="evidence" value="ECO:0007669"/>
    <property type="project" value="TreeGrafter"/>
</dbReference>
<reference evidence="4" key="3">
    <citation type="submission" date="2015-06" db="UniProtKB">
        <authorList>
            <consortium name="EnsemblMetazoa"/>
        </authorList>
    </citation>
    <scope>IDENTIFICATION</scope>
</reference>
<keyword evidence="1" id="KW-0175">Coiled coil</keyword>
<dbReference type="PANTHER" id="PTHR18898:SF2">
    <property type="entry name" value="NUCLEOPROTEIN TPR"/>
    <property type="match status" value="1"/>
</dbReference>